<dbReference type="KEGG" id="scy:SCATT_47790"/>
<accession>G8WV66</accession>
<dbReference type="EMBL" id="CP003219">
    <property type="protein sequence ID" value="AEW97150.1"/>
    <property type="molecule type" value="Genomic_DNA"/>
</dbReference>
<proteinExistence type="predicted"/>
<keyword evidence="2" id="KW-1185">Reference proteome</keyword>
<evidence type="ECO:0000313" key="2">
    <source>
        <dbReference type="Proteomes" id="UP000007842"/>
    </source>
</evidence>
<dbReference type="STRING" id="1003195.SCATT_47790"/>
<dbReference type="HOGENOM" id="CLU_137405_1_0_11"/>
<protein>
    <submittedName>
        <fullName evidence="1">Uncharacterized protein</fullName>
    </submittedName>
</protein>
<dbReference type="AlphaFoldDB" id="G8WV66"/>
<evidence type="ECO:0000313" key="1">
    <source>
        <dbReference type="EMBL" id="AEW97150.1"/>
    </source>
</evidence>
<dbReference type="eggNOG" id="ENOG503446V">
    <property type="taxonomic scope" value="Bacteria"/>
</dbReference>
<reference evidence="2" key="1">
    <citation type="submission" date="2011-12" db="EMBL/GenBank/DDBJ databases">
        <title>Complete genome sequence of Streptomyces cattleya strain DSM 46488.</title>
        <authorList>
            <person name="Ou H.-Y."/>
            <person name="Li P."/>
            <person name="Zhao C."/>
            <person name="O'Hagan D."/>
            <person name="Deng Z."/>
        </authorList>
    </citation>
    <scope>NUCLEOTIDE SEQUENCE [LARGE SCALE GENOMIC DNA]</scope>
    <source>
        <strain evidence="2">ATCC 35852 / DSM 46488 / JCM 4925 / NBRC 14057 / NRRL 8057</strain>
    </source>
</reference>
<dbReference type="PATRIC" id="fig|1003195.29.peg.4766"/>
<sequence length="112" mass="11191">MGEGVWPVVSNGGTAGGAADPRVAGLRAAVARLRRDLACHGAPAADREAAEEQLAALDAEAAGGAPVVTRLRGSLLLVTGALGSFSALRPGVDALRDAVDLFGLPAAGRPRR</sequence>
<dbReference type="InterPro" id="IPR045999">
    <property type="entry name" value="DUF5955"/>
</dbReference>
<dbReference type="Proteomes" id="UP000007842">
    <property type="component" value="Chromosome"/>
</dbReference>
<organism evidence="1 2">
    <name type="scientific">Streptantibioticus cattleyicolor (strain ATCC 35852 / DSM 46488 / JCM 4925 / NBRC 14057 / NRRL 8057)</name>
    <name type="common">Streptomyces cattleya</name>
    <dbReference type="NCBI Taxonomy" id="1003195"/>
    <lineage>
        <taxon>Bacteria</taxon>
        <taxon>Bacillati</taxon>
        <taxon>Actinomycetota</taxon>
        <taxon>Actinomycetes</taxon>
        <taxon>Kitasatosporales</taxon>
        <taxon>Streptomycetaceae</taxon>
        <taxon>Streptantibioticus</taxon>
    </lineage>
</organism>
<dbReference type="Pfam" id="PF19380">
    <property type="entry name" value="DUF5955"/>
    <property type="match status" value="1"/>
</dbReference>
<gene>
    <name evidence="1" type="ordered locus">SCATT_47790</name>
</gene>
<name>G8WV66_STREN</name>